<dbReference type="PROSITE" id="PS00061">
    <property type="entry name" value="ADH_SHORT"/>
    <property type="match status" value="1"/>
</dbReference>
<dbReference type="InterPro" id="IPR020904">
    <property type="entry name" value="Sc_DH/Rdtase_CS"/>
</dbReference>
<proteinExistence type="inferred from homology"/>
<dbReference type="CDD" id="cd05233">
    <property type="entry name" value="SDR_c"/>
    <property type="match status" value="1"/>
</dbReference>
<gene>
    <name evidence="3" type="ORF">J4H91_01710</name>
</gene>
<protein>
    <submittedName>
        <fullName evidence="3">SDR family oxidoreductase</fullName>
    </submittedName>
</protein>
<dbReference type="PANTHER" id="PTHR43477:SF1">
    <property type="entry name" value="DIHYDROANTICAPSIN 7-DEHYDROGENASE"/>
    <property type="match status" value="1"/>
</dbReference>
<dbReference type="FunFam" id="3.40.50.720:FF:000084">
    <property type="entry name" value="Short-chain dehydrogenase reductase"/>
    <property type="match status" value="1"/>
</dbReference>
<dbReference type="Proteomes" id="UP000664398">
    <property type="component" value="Unassembled WGS sequence"/>
</dbReference>
<keyword evidence="2" id="KW-0560">Oxidoreductase</keyword>
<keyword evidence="4" id="KW-1185">Reference proteome</keyword>
<evidence type="ECO:0000256" key="2">
    <source>
        <dbReference type="ARBA" id="ARBA00023002"/>
    </source>
</evidence>
<comment type="caution">
    <text evidence="3">The sequence shown here is derived from an EMBL/GenBank/DDBJ whole genome shotgun (WGS) entry which is preliminary data.</text>
</comment>
<evidence type="ECO:0000313" key="4">
    <source>
        <dbReference type="Proteomes" id="UP000664398"/>
    </source>
</evidence>
<evidence type="ECO:0000256" key="1">
    <source>
        <dbReference type="ARBA" id="ARBA00006484"/>
    </source>
</evidence>
<dbReference type="SUPFAM" id="SSF51735">
    <property type="entry name" value="NAD(P)-binding Rossmann-fold domains"/>
    <property type="match status" value="1"/>
</dbReference>
<accession>A0A939RTC2</accession>
<dbReference type="InterPro" id="IPR002347">
    <property type="entry name" value="SDR_fam"/>
</dbReference>
<comment type="similarity">
    <text evidence="1">Belongs to the short-chain dehydrogenases/reductases (SDR) family.</text>
</comment>
<dbReference type="PRINTS" id="PR00080">
    <property type="entry name" value="SDRFAMILY"/>
</dbReference>
<dbReference type="Gene3D" id="3.40.50.720">
    <property type="entry name" value="NAD(P)-binding Rossmann-like Domain"/>
    <property type="match status" value="1"/>
</dbReference>
<dbReference type="EMBL" id="JAGDYL010000001">
    <property type="protein sequence ID" value="MBO1804035.1"/>
    <property type="molecule type" value="Genomic_DNA"/>
</dbReference>
<dbReference type="Pfam" id="PF13561">
    <property type="entry name" value="adh_short_C2"/>
    <property type="match status" value="1"/>
</dbReference>
<dbReference type="AlphaFoldDB" id="A0A939RTC2"/>
<organism evidence="3 4">
    <name type="scientific">Leucobacter ruminantium</name>
    <dbReference type="NCBI Taxonomy" id="1289170"/>
    <lineage>
        <taxon>Bacteria</taxon>
        <taxon>Bacillati</taxon>
        <taxon>Actinomycetota</taxon>
        <taxon>Actinomycetes</taxon>
        <taxon>Micrococcales</taxon>
        <taxon>Microbacteriaceae</taxon>
        <taxon>Leucobacter</taxon>
    </lineage>
</organism>
<dbReference type="RefSeq" id="WP_208044506.1">
    <property type="nucleotide sequence ID" value="NZ_JAGDYL010000001.1"/>
</dbReference>
<sequence>MNRLQNKTCLIFGGGSVGGEITNGLAAAIVYVREGANVAIVDLSEDAVRDGLSRIRTECEAPGIDERLLGVVGDATEDASVRNAVERTVARFGRIDVLHNNVGIARMGGPVEQSIDEWNLVMNVNLTSMFLSCKHVLPVMLEQGSGSIVNIGSIGGMRYIGYNYPSYSASKGAVTQFTQNLALEYASRGIRANTIAPGYINTPMIYRQISSAYETVEEMVAARDALSPTGKMGDSFDVANAALFLASDESRYVNGICLPVDGGLVQSAAPPSADRS</sequence>
<dbReference type="PRINTS" id="PR00081">
    <property type="entry name" value="GDHRDH"/>
</dbReference>
<dbReference type="PANTHER" id="PTHR43477">
    <property type="entry name" value="DIHYDROANTICAPSIN 7-DEHYDROGENASE"/>
    <property type="match status" value="1"/>
</dbReference>
<dbReference type="GO" id="GO:0016491">
    <property type="term" value="F:oxidoreductase activity"/>
    <property type="evidence" value="ECO:0007669"/>
    <property type="project" value="UniProtKB-KW"/>
</dbReference>
<dbReference type="InterPro" id="IPR051122">
    <property type="entry name" value="SDR_DHRS6-like"/>
</dbReference>
<evidence type="ECO:0000313" key="3">
    <source>
        <dbReference type="EMBL" id="MBO1804035.1"/>
    </source>
</evidence>
<dbReference type="InterPro" id="IPR036291">
    <property type="entry name" value="NAD(P)-bd_dom_sf"/>
</dbReference>
<name>A0A939RTC2_9MICO</name>
<reference evidence="3" key="1">
    <citation type="submission" date="2021-03" db="EMBL/GenBank/DDBJ databases">
        <title>Leucobacter chromiisoli sp. nov., isolated from chromium-containing soil of chemical plant.</title>
        <authorList>
            <person name="Xu Z."/>
        </authorList>
    </citation>
    <scope>NUCLEOTIDE SEQUENCE</scope>
    <source>
        <strain evidence="3">A2</strain>
    </source>
</reference>